<dbReference type="WBParaSite" id="ALUE_0002037701-mRNA-1">
    <property type="protein sequence ID" value="ALUE_0002037701-mRNA-1"/>
    <property type="gene ID" value="ALUE_0002037701"/>
</dbReference>
<reference evidence="2" key="1">
    <citation type="submission" date="2017-02" db="UniProtKB">
        <authorList>
            <consortium name="WormBaseParasite"/>
        </authorList>
    </citation>
    <scope>IDENTIFICATION</scope>
</reference>
<dbReference type="AlphaFoldDB" id="A0A0M3INP9"/>
<protein>
    <submittedName>
        <fullName evidence="2">ShKT domain-containing protein</fullName>
    </submittedName>
</protein>
<name>A0A0M3INP9_ASCLU</name>
<organism evidence="1 2">
    <name type="scientific">Ascaris lumbricoides</name>
    <name type="common">Giant roundworm</name>
    <dbReference type="NCBI Taxonomy" id="6252"/>
    <lineage>
        <taxon>Eukaryota</taxon>
        <taxon>Metazoa</taxon>
        <taxon>Ecdysozoa</taxon>
        <taxon>Nematoda</taxon>
        <taxon>Chromadorea</taxon>
        <taxon>Rhabditida</taxon>
        <taxon>Spirurina</taxon>
        <taxon>Ascaridomorpha</taxon>
        <taxon>Ascaridoidea</taxon>
        <taxon>Ascarididae</taxon>
        <taxon>Ascaris</taxon>
    </lineage>
</organism>
<dbReference type="Proteomes" id="UP000036681">
    <property type="component" value="Unplaced"/>
</dbReference>
<evidence type="ECO:0000313" key="1">
    <source>
        <dbReference type="Proteomes" id="UP000036681"/>
    </source>
</evidence>
<proteinExistence type="predicted"/>
<accession>A0A0M3INP9</accession>
<evidence type="ECO:0000313" key="2">
    <source>
        <dbReference type="WBParaSite" id="ALUE_0002037701-mRNA-1"/>
    </source>
</evidence>
<sequence length="219" mass="25142">MMAPICMETKVDFLLQMIRCRAQLNYEAPNAKAVSWVRRVPRVVSFKTITELSAWINDTLEVRTAFANDDLIADEINSLSRLALLTGNKVCDDLLERCTKYPMNSSNKQCRRYLSKCRVCANYNRSCKHCTRKIEQPMKALVEYLCPQTCKVKLTTWEISYVDSALISSADRISRLAHRPNSSIDDQSKFFNQNYFQFPSRKDNKCDSAIVKSANNQNG</sequence>
<keyword evidence="1" id="KW-1185">Reference proteome</keyword>